<accession>A0AAQ3TBR7</accession>
<organism evidence="2 3">
    <name type="scientific">Paspalum notatum var. saurae</name>
    <dbReference type="NCBI Taxonomy" id="547442"/>
    <lineage>
        <taxon>Eukaryota</taxon>
        <taxon>Viridiplantae</taxon>
        <taxon>Streptophyta</taxon>
        <taxon>Embryophyta</taxon>
        <taxon>Tracheophyta</taxon>
        <taxon>Spermatophyta</taxon>
        <taxon>Magnoliopsida</taxon>
        <taxon>Liliopsida</taxon>
        <taxon>Poales</taxon>
        <taxon>Poaceae</taxon>
        <taxon>PACMAD clade</taxon>
        <taxon>Panicoideae</taxon>
        <taxon>Andropogonodae</taxon>
        <taxon>Paspaleae</taxon>
        <taxon>Paspalinae</taxon>
        <taxon>Paspalum</taxon>
    </lineage>
</organism>
<evidence type="ECO:0000313" key="2">
    <source>
        <dbReference type="EMBL" id="WVZ70320.1"/>
    </source>
</evidence>
<keyword evidence="3" id="KW-1185">Reference proteome</keyword>
<reference evidence="2 3" key="1">
    <citation type="submission" date="2024-02" db="EMBL/GenBank/DDBJ databases">
        <title>High-quality chromosome-scale genome assembly of Pensacola bahiagrass (Paspalum notatum Flugge var. saurae).</title>
        <authorList>
            <person name="Vega J.M."/>
            <person name="Podio M."/>
            <person name="Orjuela J."/>
            <person name="Siena L.A."/>
            <person name="Pessino S.C."/>
            <person name="Combes M.C."/>
            <person name="Mariac C."/>
            <person name="Albertini E."/>
            <person name="Pupilli F."/>
            <person name="Ortiz J.P.A."/>
            <person name="Leblanc O."/>
        </authorList>
    </citation>
    <scope>NUCLEOTIDE SEQUENCE [LARGE SCALE GENOMIC DNA]</scope>
    <source>
        <strain evidence="2">R1</strain>
        <tissue evidence="2">Leaf</tissue>
    </source>
</reference>
<name>A0AAQ3TBR7_PASNO</name>
<dbReference type="Proteomes" id="UP001341281">
    <property type="component" value="Chromosome 04"/>
</dbReference>
<feature type="compositionally biased region" description="Basic and acidic residues" evidence="1">
    <location>
        <begin position="1"/>
        <end position="10"/>
    </location>
</feature>
<proteinExistence type="predicted"/>
<protein>
    <submittedName>
        <fullName evidence="2">Uncharacterized protein</fullName>
    </submittedName>
</protein>
<sequence>MPRIKDEAHWPKWPGRPTPPLGRPTKARPSLTSQVGRPGGWPPDPLTGPKMHQVMDPQHQQSEGRAKWPIQG</sequence>
<evidence type="ECO:0000256" key="1">
    <source>
        <dbReference type="SAM" id="MobiDB-lite"/>
    </source>
</evidence>
<gene>
    <name evidence="2" type="ORF">U9M48_018995</name>
</gene>
<feature type="region of interest" description="Disordered" evidence="1">
    <location>
        <begin position="1"/>
        <end position="72"/>
    </location>
</feature>
<dbReference type="AlphaFoldDB" id="A0AAQ3TBR7"/>
<evidence type="ECO:0000313" key="3">
    <source>
        <dbReference type="Proteomes" id="UP001341281"/>
    </source>
</evidence>
<dbReference type="EMBL" id="CP144748">
    <property type="protein sequence ID" value="WVZ70320.1"/>
    <property type="molecule type" value="Genomic_DNA"/>
</dbReference>